<feature type="region of interest" description="Disordered" evidence="1">
    <location>
        <begin position="264"/>
        <end position="283"/>
    </location>
</feature>
<feature type="compositionally biased region" description="Low complexity" evidence="1">
    <location>
        <begin position="896"/>
        <end position="914"/>
    </location>
</feature>
<evidence type="ECO:0000256" key="1">
    <source>
        <dbReference type="SAM" id="MobiDB-lite"/>
    </source>
</evidence>
<feature type="region of interest" description="Disordered" evidence="1">
    <location>
        <begin position="169"/>
        <end position="209"/>
    </location>
</feature>
<feature type="region of interest" description="Disordered" evidence="1">
    <location>
        <begin position="645"/>
        <end position="770"/>
    </location>
</feature>
<reference evidence="3" key="1">
    <citation type="submission" date="2014-05" db="EMBL/GenBank/DDBJ databases">
        <authorList>
            <person name="Chronopoulou M."/>
        </authorList>
    </citation>
    <scope>NUCLEOTIDE SEQUENCE</scope>
    <source>
        <tissue evidence="3">Whole organism</tissue>
    </source>
</reference>
<sequence>SLSSLQPFPGPLLPSSLHVGDGRSSEDDSEGLSFGDYLAIGVCVAFLGIIYIIAIIFFIFMKRKKRRKERLRRQFLKPPSTLPPGLRYKSSVLLGLEAAFVSELQKNARNNGGLHLNHHGISTSLGSTRIDEPVYDITKQSKRNEPSDSQESIVLHKNDKLFDGATKQVVGGRSKGKGGGAYEESDNNLDGIFVNTPATHDKENEQGQNSTEFFSKIRFLVRSARAKMKVKYSPGLTDIPEEIQTPKTYKNPAFIEEDSNFRLNKKGHHPFHQYPSSNGGHSFKSFNDVNAKIYKSFRNNKKQQQFRKNEQESSDYSSQEDSLGKRSSSRENCDPLSLDSGVVTNGSVSPTSTTNDHNHGSSDCSSPHNNPETMNESHSNCNETTDDEVVDVASEDTDSSDNDGYFDSLKRPGDVTEKSIVETISPQFKSSYGRKGSVLSPNSSIKKPNSIVPNYIVIPPSGRLEKKSHQESMDLLTKLYDKAVLKIPKVIPSDNESLYSDRSNTIQSIDHDSLDPKNIKKVGGGCHKSIDEDSTYEIVECSQDMSPGVYINNMYSPDTLDGKRKSSIVGEKMILSVSGAPQPTSINDQVFTNKLLISVDYNVKNPDNNVSKNNEKSFDPDTLERVEREPSSSFKGKKYFSKFKKDNHPTAIKSLEPPDLPPKINHHSSPNPLPLPSKSAVPPPPPLPPPLPPYTSSNLEKSPDFKSSTKKKQNPKVSSILINSINDEDEEEHTEDESNENMSFQERRERLESSFKARRPESNSSSVLKRIRETEKGDYCGSVPSDGVSKGMEIALNIRSRVANQNSIKSSKHQISNNQNHSISNNKDSFKSSWRKTVEFVGGGGNHLKEDTNNSGRTLKNRPEDSGYISTDSSDSRNRVIKLSMGNNNNNDYDSRSLNQSESSLSSMEEGSSSYDHFEASMLDMNDKSKTTTSTDTSDSVMPLSYRPLHNSDIRTYKL</sequence>
<feature type="non-terminal residue" evidence="3">
    <location>
        <position position="1"/>
    </location>
</feature>
<dbReference type="AlphaFoldDB" id="A0A0K2UWE8"/>
<proteinExistence type="predicted"/>
<keyword evidence="2" id="KW-1133">Transmembrane helix</keyword>
<feature type="region of interest" description="Disordered" evidence="1">
    <location>
        <begin position="298"/>
        <end position="411"/>
    </location>
</feature>
<name>A0A0K2UWE8_LEPSM</name>
<feature type="compositionally biased region" description="Low complexity" evidence="1">
    <location>
        <begin position="813"/>
        <end position="826"/>
    </location>
</feature>
<feature type="compositionally biased region" description="Basic and acidic residues" evidence="1">
    <location>
        <begin position="613"/>
        <end position="630"/>
    </location>
</feature>
<feature type="region of interest" description="Disordered" evidence="1">
    <location>
        <begin position="603"/>
        <end position="631"/>
    </location>
</feature>
<feature type="region of interest" description="Disordered" evidence="1">
    <location>
        <begin position="1"/>
        <end position="24"/>
    </location>
</feature>
<accession>A0A0K2UWE8</accession>
<feature type="compositionally biased region" description="Basic and acidic residues" evidence="1">
    <location>
        <begin position="950"/>
        <end position="959"/>
    </location>
</feature>
<feature type="compositionally biased region" description="Polar residues" evidence="1">
    <location>
        <begin position="274"/>
        <end position="283"/>
    </location>
</feature>
<feature type="compositionally biased region" description="Basic and acidic residues" evidence="1">
    <location>
        <begin position="322"/>
        <end position="333"/>
    </location>
</feature>
<feature type="compositionally biased region" description="Basic and acidic residues" evidence="1">
    <location>
        <begin position="745"/>
        <end position="761"/>
    </location>
</feature>
<keyword evidence="2" id="KW-0812">Transmembrane</keyword>
<feature type="compositionally biased region" description="Polar residues" evidence="1">
    <location>
        <begin position="342"/>
        <end position="383"/>
    </location>
</feature>
<dbReference type="OrthoDB" id="6346242at2759"/>
<feature type="compositionally biased region" description="Pro residues" evidence="1">
    <location>
        <begin position="671"/>
        <end position="693"/>
    </location>
</feature>
<feature type="region of interest" description="Disordered" evidence="1">
    <location>
        <begin position="806"/>
        <end position="959"/>
    </location>
</feature>
<feature type="transmembrane region" description="Helical" evidence="2">
    <location>
        <begin position="37"/>
        <end position="60"/>
    </location>
</feature>
<organism evidence="3">
    <name type="scientific">Lepeophtheirus salmonis</name>
    <name type="common">Salmon louse</name>
    <name type="synonym">Caligus salmonis</name>
    <dbReference type="NCBI Taxonomy" id="72036"/>
    <lineage>
        <taxon>Eukaryota</taxon>
        <taxon>Metazoa</taxon>
        <taxon>Ecdysozoa</taxon>
        <taxon>Arthropoda</taxon>
        <taxon>Crustacea</taxon>
        <taxon>Multicrustacea</taxon>
        <taxon>Hexanauplia</taxon>
        <taxon>Copepoda</taxon>
        <taxon>Siphonostomatoida</taxon>
        <taxon>Caligidae</taxon>
        <taxon>Lepeophtheirus</taxon>
    </lineage>
</organism>
<feature type="compositionally biased region" description="Acidic residues" evidence="1">
    <location>
        <begin position="726"/>
        <end position="739"/>
    </location>
</feature>
<feature type="compositionally biased region" description="Low complexity" evidence="1">
    <location>
        <begin position="931"/>
        <end position="940"/>
    </location>
</feature>
<feature type="compositionally biased region" description="Acidic residues" evidence="1">
    <location>
        <begin position="384"/>
        <end position="401"/>
    </location>
</feature>
<dbReference type="EMBL" id="HACA01024665">
    <property type="protein sequence ID" value="CDW42026.1"/>
    <property type="molecule type" value="Transcribed_RNA"/>
</dbReference>
<evidence type="ECO:0000256" key="2">
    <source>
        <dbReference type="SAM" id="Phobius"/>
    </source>
</evidence>
<protein>
    <submittedName>
        <fullName evidence="3">Uncharacterized protein</fullName>
    </submittedName>
</protein>
<keyword evidence="2" id="KW-0472">Membrane</keyword>
<feature type="compositionally biased region" description="Polar residues" evidence="1">
    <location>
        <begin position="715"/>
        <end position="725"/>
    </location>
</feature>
<evidence type="ECO:0000313" key="3">
    <source>
        <dbReference type="EMBL" id="CDW42026.1"/>
    </source>
</evidence>